<dbReference type="AlphaFoldDB" id="A0A0E3WVQ6"/>
<keyword evidence="3" id="KW-1185">Reference proteome</keyword>
<evidence type="ECO:0000313" key="3">
    <source>
        <dbReference type="Proteomes" id="UP000033066"/>
    </source>
</evidence>
<evidence type="ECO:0000313" key="2">
    <source>
        <dbReference type="EMBL" id="AKB82064.1"/>
    </source>
</evidence>
<accession>A0A0E3WVQ6</accession>
<dbReference type="RefSeq" id="WP_048107466.1">
    <property type="nucleotide sequence ID" value="NZ_CP009517.1"/>
</dbReference>
<gene>
    <name evidence="2" type="ORF">MSBR3_1486</name>
</gene>
<organism evidence="2 3">
    <name type="scientific">Methanosarcina barkeri 3</name>
    <dbReference type="NCBI Taxonomy" id="1434107"/>
    <lineage>
        <taxon>Archaea</taxon>
        <taxon>Methanobacteriati</taxon>
        <taxon>Methanobacteriota</taxon>
        <taxon>Stenosarchaea group</taxon>
        <taxon>Methanomicrobia</taxon>
        <taxon>Methanosarcinales</taxon>
        <taxon>Methanosarcinaceae</taxon>
        <taxon>Methanosarcina</taxon>
    </lineage>
</organism>
<name>A0A0E3WVQ6_METBA</name>
<dbReference type="SUPFAM" id="SSF53335">
    <property type="entry name" value="S-adenosyl-L-methionine-dependent methyltransferases"/>
    <property type="match status" value="1"/>
</dbReference>
<dbReference type="KEGG" id="mbak:MSBR3_1486"/>
<dbReference type="CDD" id="cd02440">
    <property type="entry name" value="AdoMet_MTases"/>
    <property type="match status" value="1"/>
</dbReference>
<evidence type="ECO:0000259" key="1">
    <source>
        <dbReference type="Pfam" id="PF08241"/>
    </source>
</evidence>
<dbReference type="GeneID" id="24789024"/>
<dbReference type="InterPro" id="IPR029063">
    <property type="entry name" value="SAM-dependent_MTases_sf"/>
</dbReference>
<dbReference type="PANTHER" id="PTHR43464:SF78">
    <property type="entry name" value="SLR1117 PROTEIN"/>
    <property type="match status" value="1"/>
</dbReference>
<sequence length="276" mass="31790">MFVKKLMHNKESYISDVLDYYSSYDEEARLCKSNVHKTEYLTTIHYFDKIISPGSKILDLSAGTGKYSFYLANKGHIVTAGDVVPRFIDIIEEKNKNSAVKVNTYLGDARNLVHFNSNIFDVVLCMGPLYHLKEKADRKETIKECLRVLKKGGICAFAYINRFASYVLELNRKDRSAEWKTLDDIINNGCSPDEKMRSFYFSYPQEIESLMSEHNIEKVFHIGVDGIGYQVAAKICDMKKEEYDLWWAHHLTTCENESLLGYSLHGLFIGRKKTNS</sequence>
<dbReference type="PATRIC" id="fig|1434107.4.peg.1928"/>
<dbReference type="EMBL" id="CP009517">
    <property type="protein sequence ID" value="AKB82064.1"/>
    <property type="molecule type" value="Genomic_DNA"/>
</dbReference>
<dbReference type="OrthoDB" id="1018at2157"/>
<dbReference type="Gene3D" id="3.40.50.150">
    <property type="entry name" value="Vaccinia Virus protein VP39"/>
    <property type="match status" value="1"/>
</dbReference>
<protein>
    <recommendedName>
        <fullName evidence="1">Methyltransferase type 11 domain-containing protein</fullName>
    </recommendedName>
</protein>
<dbReference type="Pfam" id="PF08241">
    <property type="entry name" value="Methyltransf_11"/>
    <property type="match status" value="1"/>
</dbReference>
<dbReference type="InterPro" id="IPR013216">
    <property type="entry name" value="Methyltransf_11"/>
</dbReference>
<reference evidence="2" key="1">
    <citation type="submission" date="2014-07" db="EMBL/GenBank/DDBJ databases">
        <title>Methanogenic archaea and the global carbon cycle.</title>
        <authorList>
            <person name="Henriksen J.R."/>
            <person name="Luke J."/>
            <person name="Reinhart S."/>
            <person name="Benedict M.N."/>
            <person name="Youngblut N.D."/>
            <person name="Metcalf M.E."/>
            <person name="Whitaker R.J."/>
            <person name="Metcalf W.W."/>
        </authorList>
    </citation>
    <scope>NUCLEOTIDE SEQUENCE [LARGE SCALE GENOMIC DNA]</scope>
    <source>
        <strain evidence="2">3</strain>
    </source>
</reference>
<proteinExistence type="predicted"/>
<dbReference type="HOGENOM" id="CLU_061789_1_0_2"/>
<dbReference type="GO" id="GO:0008757">
    <property type="term" value="F:S-adenosylmethionine-dependent methyltransferase activity"/>
    <property type="evidence" value="ECO:0007669"/>
    <property type="project" value="InterPro"/>
</dbReference>
<dbReference type="Proteomes" id="UP000033066">
    <property type="component" value="Chromosome"/>
</dbReference>
<dbReference type="STRING" id="1434107.MSBR3_1486"/>
<dbReference type="PANTHER" id="PTHR43464">
    <property type="entry name" value="METHYLTRANSFERASE"/>
    <property type="match status" value="1"/>
</dbReference>
<feature type="domain" description="Methyltransferase type 11" evidence="1">
    <location>
        <begin position="58"/>
        <end position="157"/>
    </location>
</feature>